<evidence type="ECO:0000256" key="1">
    <source>
        <dbReference type="SAM" id="Phobius"/>
    </source>
</evidence>
<accession>A0ABN8KZ22</accession>
<evidence type="ECO:0000313" key="3">
    <source>
        <dbReference type="Proteomes" id="UP000838308"/>
    </source>
</evidence>
<dbReference type="Proteomes" id="UP000838308">
    <property type="component" value="Unassembled WGS sequence"/>
</dbReference>
<dbReference type="RefSeq" id="WP_248737819.1">
    <property type="nucleotide sequence ID" value="NZ_CALBWS010000055.1"/>
</dbReference>
<protein>
    <recommendedName>
        <fullName evidence="4">DUF4825 domain-containing protein</fullName>
    </recommendedName>
</protein>
<organism evidence="2 3">
    <name type="scientific">Neobacillus rhizosphaerae</name>
    <dbReference type="NCBI Taxonomy" id="2880965"/>
    <lineage>
        <taxon>Bacteria</taxon>
        <taxon>Bacillati</taxon>
        <taxon>Bacillota</taxon>
        <taxon>Bacilli</taxon>
        <taxon>Bacillales</taxon>
        <taxon>Bacillaceae</taxon>
        <taxon>Neobacillus</taxon>
    </lineage>
</organism>
<feature type="transmembrane region" description="Helical" evidence="1">
    <location>
        <begin position="7"/>
        <end position="28"/>
    </location>
</feature>
<gene>
    <name evidence="2" type="ORF">BACCIP111895_04824</name>
</gene>
<reference evidence="2" key="1">
    <citation type="submission" date="2022-04" db="EMBL/GenBank/DDBJ databases">
        <authorList>
            <person name="Criscuolo A."/>
        </authorList>
    </citation>
    <scope>NUCLEOTIDE SEQUENCE</scope>
    <source>
        <strain evidence="2">CIP111895</strain>
    </source>
</reference>
<evidence type="ECO:0000313" key="2">
    <source>
        <dbReference type="EMBL" id="CAH2717608.1"/>
    </source>
</evidence>
<name>A0ABN8KZ22_9BACI</name>
<keyword evidence="3" id="KW-1185">Reference proteome</keyword>
<dbReference type="EMBL" id="CALBWS010000055">
    <property type="protein sequence ID" value="CAH2717608.1"/>
    <property type="molecule type" value="Genomic_DNA"/>
</dbReference>
<keyword evidence="1" id="KW-0472">Membrane</keyword>
<keyword evidence="1" id="KW-1133">Transmembrane helix</keyword>
<keyword evidence="1" id="KW-0812">Transmembrane</keyword>
<sequence>MKRGKKIMVWLLGVIVLIVLCVMLWFNLSYSPTKSEFKEITSNQISEMQPQNGLFTIEDISKLPSPVQKHFQYCGYIGTPKMSNMKAYYNDVDFVLYPDKPKLKIKYIQYNFVDEPARIAFIDTSMYGVPFEGMDTYQNGIGSMKGVIAKAFTLFNQKGEGMDKSSLVTILSESLLMPNLALQDYVSWEEIDETHARATITYYGISASGIFTFDDNGAMIMFTTDDRENTDTNGNIQKVKWSAICGGYKELNGIKYPTSLQAVWHYETGDLVYFDGRNIVIKYDVAN</sequence>
<proteinExistence type="predicted"/>
<comment type="caution">
    <text evidence="2">The sequence shown here is derived from an EMBL/GenBank/DDBJ whole genome shotgun (WGS) entry which is preliminary data.</text>
</comment>
<dbReference type="Pfam" id="PF20181">
    <property type="entry name" value="DUF6544"/>
    <property type="match status" value="1"/>
</dbReference>
<evidence type="ECO:0008006" key="4">
    <source>
        <dbReference type="Google" id="ProtNLM"/>
    </source>
</evidence>
<dbReference type="InterPro" id="IPR046674">
    <property type="entry name" value="DUF6544"/>
</dbReference>